<dbReference type="InterPro" id="IPR011889">
    <property type="entry name" value="Liste_lipo_26"/>
</dbReference>
<feature type="non-terminal residue" evidence="2">
    <location>
        <position position="1247"/>
    </location>
</feature>
<sequence length="1247" mass="135350">MAVTANALSKEYGTADPALTYTATGFANNDDQTALTGTLSRTAGEAVGTYAVAQGTLNAENYTINYTAASFSITAATGDFVTVWDMSKPDEWGVIINNNIRFYPTISPGQSVEYFWMASGGSTGNGTIAAGTYEVNISGLPANEIITLNLKPTHLKAIKIRDLQLNSERLKLTDVTQWGTAQWSTMKNAFIDCHNLKITATDVPDLSNVGDMSRMFQGCYSLNGPANIGTWNTANVTNMFYLFYGTRIFNQNIGDWNTSNVTNMGGMFQGARLFDQNIGSWNTQNVTDMSSMFSDARTFNQPIGNWNTASVTDMSSMFSEARAFNQPIGNWNTSNVTNMNSMFRDARAFNQPIGSWNTAAVTSMSIMFSSAYAFNQNISNWDTQKVTHMFGMFSGAQAFNQPIGSWNTANVTNMNSMFSGAQAFNQPIGNWNTANVVNMSYMFSGNRTFNKDISNWDTQKVTDMSGMFYDAQTFNQNIGKWQFNPAVNMVNMLDNSGMDCQNYSFTLNGWAANPGTPSGRSPGAAGLQYGTNAVQARTTLTTTKGWTITEDSPSGQSCGLDQTIKATDMVKTYGDVAFVPVATASSGLEVSYVSADNSIAETFQDIADGNKWKLKIKKAGQVNITAKQAGNETYNPAPDVIFKLTINKAALAITANALSKEYGTADPALTYTATGFVNNDDQTALTGTLSRTAGEAVGTYAIAQGTLNAENYTITYTGANFSITAATGDFVTVWDMSKPNSGNTIIFYPTISPGQSVNYFWMASGGSTGNGTIAAGTYEVNISGLPANEIITLNLKPTHLKAIKIRDLQQNPERLKLTDVLQWGTAQWTSMGTMFLGCSNLNITATDVPDLSKVTDMSSMFDRCTILTGPANINSWNTAKVTSMRGLFNEASAFNQPVGNWNTAKVTDMGYMFFGASAFNQDIGSLNTQNVTDMSYMFYGATVFDQPIGNWNTVKVANMSFMFYNALVFNQNIGNWNTSQVTNMSNLFSNAKAFNQNIDNWDTQKVVTMNSMFRDASVFNQNIGSWNTQKVTDMSLMFYNAVVFNQNIGSWNTQNVINMGGMFRDAVAFNQNIGNWNTSQVTNMNGMFSNTTAFNQNINSWNTANVTNMAFMLSGAKAFNQNIGKWKLNPAVNMVNMLDNSGMDCQNYSFTLNGWAANPGPPSGRSLGAAGRQYGTNAVQARTTLTNAKGWTITGDSPSGQSCGLDQTIMASDMVKTYGDIPFVPTATASSGLEVSYVSADNSIAEV</sequence>
<dbReference type="InterPro" id="IPR041286">
    <property type="entry name" value="MBG_2"/>
</dbReference>
<dbReference type="NCBIfam" id="TIGR02167">
    <property type="entry name" value="Liste_lipo_26"/>
    <property type="match status" value="16"/>
</dbReference>
<reference evidence="2 3" key="1">
    <citation type="submission" date="2009-01" db="EMBL/GenBank/DDBJ databases">
        <authorList>
            <person name="Qin X."/>
            <person name="Bachman B."/>
            <person name="Battles P."/>
            <person name="Bell A."/>
            <person name="Bess C."/>
            <person name="Bickham C."/>
            <person name="Chaboub L."/>
            <person name="Chen D."/>
            <person name="Coyle M."/>
            <person name="Deiros D.R."/>
            <person name="Dinh H."/>
            <person name="Forbes L."/>
            <person name="Fowler G."/>
            <person name="Francisco L."/>
            <person name="Fu Q."/>
            <person name="Gubbala S."/>
            <person name="Hale W."/>
            <person name="Han Y."/>
            <person name="Hemphill L."/>
            <person name="Highlander S.K."/>
            <person name="Hirani K."/>
            <person name="Hogues M."/>
            <person name="Jackson L."/>
            <person name="Jakkamsetti A."/>
            <person name="Javaid M."/>
            <person name="Jiang H."/>
            <person name="Korchina V."/>
            <person name="Kovar C."/>
            <person name="Lara F."/>
            <person name="Lee S."/>
            <person name="Mata R."/>
            <person name="Mathew T."/>
            <person name="Moen C."/>
            <person name="Morales K."/>
            <person name="Munidasa M."/>
            <person name="Nazareth L."/>
            <person name="Ngo R."/>
            <person name="Nguyen L."/>
            <person name="Okwuonu G."/>
            <person name="Ongeri F."/>
            <person name="Patil S."/>
            <person name="Petrosino J."/>
            <person name="Pham C."/>
            <person name="Pham P."/>
            <person name="Pu L.-L."/>
            <person name="Puazo M."/>
            <person name="Raj R."/>
            <person name="Reid J."/>
            <person name="Rouhana J."/>
            <person name="Saada N."/>
            <person name="Shang Y."/>
            <person name="Simmons D."/>
            <person name="Thornton R."/>
            <person name="Warren J."/>
            <person name="Weissenberger G."/>
            <person name="Zhang J."/>
            <person name="Zhang L."/>
            <person name="Zhou C."/>
            <person name="Zhu D."/>
            <person name="Muzny D."/>
            <person name="Worley K."/>
            <person name="Gibbs R."/>
        </authorList>
    </citation>
    <scope>NUCLEOTIDE SEQUENCE [LARGE SCALE GENOMIC DNA]</scope>
    <source>
        <strain evidence="2 3">ATCC 33300</strain>
    </source>
</reference>
<evidence type="ECO:0000313" key="2">
    <source>
        <dbReference type="EMBL" id="EEI92024.1"/>
    </source>
</evidence>
<feature type="domain" description="MBG" evidence="1">
    <location>
        <begin position="3"/>
        <end position="71"/>
    </location>
</feature>
<dbReference type="Pfam" id="PF03382">
    <property type="entry name" value="DUF285"/>
    <property type="match status" value="3"/>
</dbReference>
<evidence type="ECO:0000313" key="3">
    <source>
        <dbReference type="Proteomes" id="UP000006241"/>
    </source>
</evidence>
<organism evidence="2 3">
    <name type="scientific">Sphingobacterium spiritivorum ATCC 33300</name>
    <dbReference type="NCBI Taxonomy" id="525372"/>
    <lineage>
        <taxon>Bacteria</taxon>
        <taxon>Pseudomonadati</taxon>
        <taxon>Bacteroidota</taxon>
        <taxon>Sphingobacteriia</taxon>
        <taxon>Sphingobacteriales</taxon>
        <taxon>Sphingobacteriaceae</taxon>
        <taxon>Sphingobacterium</taxon>
    </lineage>
</organism>
<dbReference type="InterPro" id="IPR005046">
    <property type="entry name" value="DUF285"/>
</dbReference>
<evidence type="ECO:0000259" key="1">
    <source>
        <dbReference type="Pfam" id="PF18676"/>
    </source>
</evidence>
<dbReference type="HOGENOM" id="CLU_266240_0_0_10"/>
<gene>
    <name evidence="2" type="ORF">HMPREF0765_2381</name>
</gene>
<proteinExistence type="predicted"/>
<comment type="caution">
    <text evidence="2">The sequence shown here is derived from an EMBL/GenBank/DDBJ whole genome shotgun (WGS) entry which is preliminary data.</text>
</comment>
<name>C2FYH5_SPHSI</name>
<dbReference type="Proteomes" id="UP000006241">
    <property type="component" value="Unassembled WGS sequence"/>
</dbReference>
<dbReference type="AlphaFoldDB" id="C2FYH5"/>
<protein>
    <submittedName>
        <fullName evidence="2">Bacterial surface protein 26-residue PARCEL repeat (3 repeats)</fullName>
    </submittedName>
</protein>
<feature type="domain" description="MBG" evidence="1">
    <location>
        <begin position="651"/>
        <end position="722"/>
    </location>
</feature>
<dbReference type="EMBL" id="ACHB01000054">
    <property type="protein sequence ID" value="EEI92024.1"/>
    <property type="molecule type" value="Genomic_DNA"/>
</dbReference>
<dbReference type="Pfam" id="PF18676">
    <property type="entry name" value="MBG_2"/>
    <property type="match status" value="2"/>
</dbReference>
<dbReference type="Gene3D" id="3.30.160.710">
    <property type="match status" value="1"/>
</dbReference>
<accession>C2FYH5</accession>